<evidence type="ECO:0008006" key="8">
    <source>
        <dbReference type="Google" id="ProtNLM"/>
    </source>
</evidence>
<feature type="repeat" description="PPR" evidence="5">
    <location>
        <begin position="610"/>
        <end position="644"/>
    </location>
</feature>
<dbReference type="InterPro" id="IPR002885">
    <property type="entry name" value="PPR_rpt"/>
</dbReference>
<feature type="repeat" description="PPR" evidence="5">
    <location>
        <begin position="910"/>
        <end position="944"/>
    </location>
</feature>
<evidence type="ECO:0000313" key="6">
    <source>
        <dbReference type="EMBL" id="KAK8993923.1"/>
    </source>
</evidence>
<evidence type="ECO:0000256" key="5">
    <source>
        <dbReference type="PROSITE-ProRule" id="PRU00708"/>
    </source>
</evidence>
<name>A0ABR2PZR0_9ROSI</name>
<dbReference type="Pfam" id="PF13041">
    <property type="entry name" value="PPR_2"/>
    <property type="match status" value="4"/>
</dbReference>
<keyword evidence="4" id="KW-0687">Ribonucleoprotein</keyword>
<feature type="repeat" description="PPR" evidence="5">
    <location>
        <begin position="809"/>
        <end position="843"/>
    </location>
</feature>
<feature type="repeat" description="PPR" evidence="5">
    <location>
        <begin position="708"/>
        <end position="742"/>
    </location>
</feature>
<feature type="repeat" description="PPR" evidence="5">
    <location>
        <begin position="476"/>
        <end position="510"/>
    </location>
</feature>
<dbReference type="Gene3D" id="1.25.40.10">
    <property type="entry name" value="Tetratricopeptide repeat domain"/>
    <property type="match status" value="6"/>
</dbReference>
<dbReference type="InterPro" id="IPR038562">
    <property type="entry name" value="Ribosomal_eL34_C_sf"/>
</dbReference>
<dbReference type="Pfam" id="PF13812">
    <property type="entry name" value="PPR_3"/>
    <property type="match status" value="1"/>
</dbReference>
<dbReference type="Gene3D" id="6.20.340.10">
    <property type="match status" value="1"/>
</dbReference>
<organism evidence="6 7">
    <name type="scientific">Hibiscus sabdariffa</name>
    <name type="common">roselle</name>
    <dbReference type="NCBI Taxonomy" id="183260"/>
    <lineage>
        <taxon>Eukaryota</taxon>
        <taxon>Viridiplantae</taxon>
        <taxon>Streptophyta</taxon>
        <taxon>Embryophyta</taxon>
        <taxon>Tracheophyta</taxon>
        <taxon>Spermatophyta</taxon>
        <taxon>Magnoliopsida</taxon>
        <taxon>eudicotyledons</taxon>
        <taxon>Gunneridae</taxon>
        <taxon>Pentapetalae</taxon>
        <taxon>rosids</taxon>
        <taxon>malvids</taxon>
        <taxon>Malvales</taxon>
        <taxon>Malvaceae</taxon>
        <taxon>Malvoideae</taxon>
        <taxon>Hibiscus</taxon>
    </lineage>
</organism>
<dbReference type="Pfam" id="PF01199">
    <property type="entry name" value="Ribosomal_L34e"/>
    <property type="match status" value="1"/>
</dbReference>
<sequence length="1088" mass="121491">MVQRLTYRTRHSYATKSNQHRVVKTPGGKLVYQTTKKRASGPKCPVTGKRIQGIPHLRPAEYKRSRLPRNRRTVNRPYGGVLSGSAVRERIIRAFLVEEQKIVKKSAPLTRTGDSRTVRKPVQPAESRITPIKGQVHCGNDPLILRAISSLFEYGFATTMQLHHVHLFPDPSPLPLLFEKIAVFTTYKIHLSKFELFLVDMSLVTIYIMRCGFDESVRMPTVSPINSLQPLEECLWVNSSMLRHLMRRKSLLCTIKATKTLHAHFLKTSKLQSDIVVANLLLDGYCKCGSMVEAVKLFDKMPEPTVTSWNTMISGFNYNKLFESSWLWFRKMWLSGSEPDEISYRSVLSACVAMQSTSFGKQVYSVTMKNGFLSNGYVRTGMIDLFTKCRSFRNALRVFYDVSSCENVVCWNAIITAAVKSEEDWIALDLLVQMRKQFLIPNSFTFSSVLTACAALKEVEIGKEVQGWIVKCGVEDVFVGTALIDLYVKCGDMDEAVKTFSWMPMRNVASWTAIISGFVQKDDCVNALEFFKEMRYMKVEINNYAVTAVISACAKLNMIEEATQIHSWIIKSGFFMHSVIQAALVNMYSKIGFTSMADMVFKEMESVKIPPGTLAVLISSFAQKRSSQHVIELLRRMLKEGVRPDKSCISSVFSVIECIKLGRQMHCYTLKTGFIFDLSVETSLFTMYSICRSLEDSLKVFQSMPVHDNISWTSMIAGFTEHGYPERAVQMFKDMQSEGTRPDKITLSAILSACSSLCSLCKGKEIHGYAICAGVGNEALICSTLITVYSKCRALGLARKVFDMLVQKDLVSYSSLISGYAQSGLVQEAVFLFCAMMKSNLAVSSYTLSSILRACAFPNESGIGTQLHALAVRLGLVSEVSVGSSLVTMYSECGSIKDCENVFNDIDKPDLVGWTAMISSYAQHGKGLEALRIFELMKNEGISPDSVTFVKVLSACSHSGLTEEGYYYLNSMAKDHGIQPNYHHYACMVDILCRAGKLREAEKFINDVPIEPDAFIWGTLLAACKVHGNVELGRLAAKRFIELQPCNAGAYVSLSNICAGIGQWEGVLEIRNLMEGSGVRKESGRSSM</sequence>
<dbReference type="InterPro" id="IPR008195">
    <property type="entry name" value="Ribosomal_eL34"/>
</dbReference>
<dbReference type="InterPro" id="IPR011990">
    <property type="entry name" value="TPR-like_helical_dom_sf"/>
</dbReference>
<evidence type="ECO:0000256" key="2">
    <source>
        <dbReference type="ARBA" id="ARBA00022737"/>
    </source>
</evidence>
<dbReference type="NCBIfam" id="TIGR00756">
    <property type="entry name" value="PPR"/>
    <property type="match status" value="6"/>
</dbReference>
<dbReference type="InterPro" id="IPR018065">
    <property type="entry name" value="Ribosomal_eL34_CS"/>
</dbReference>
<dbReference type="InterPro" id="IPR046848">
    <property type="entry name" value="E_motif"/>
</dbReference>
<comment type="caution">
    <text evidence="6">The sequence shown here is derived from an EMBL/GenBank/DDBJ whole genome shotgun (WGS) entry which is preliminary data.</text>
</comment>
<feature type="repeat" description="PPR" evidence="5">
    <location>
        <begin position="274"/>
        <end position="308"/>
    </location>
</feature>
<keyword evidence="2" id="KW-0677">Repeat</keyword>
<dbReference type="PANTHER" id="PTHR47926">
    <property type="entry name" value="PENTATRICOPEPTIDE REPEAT-CONTAINING PROTEIN"/>
    <property type="match status" value="1"/>
</dbReference>
<reference evidence="6 7" key="1">
    <citation type="journal article" date="2024" name="G3 (Bethesda)">
        <title>Genome assembly of Hibiscus sabdariffa L. provides insights into metabolisms of medicinal natural products.</title>
        <authorList>
            <person name="Kim T."/>
        </authorList>
    </citation>
    <scope>NUCLEOTIDE SEQUENCE [LARGE SCALE GENOMIC DNA]</scope>
    <source>
        <strain evidence="6">TK-2024</strain>
        <tissue evidence="6">Old leaves</tissue>
    </source>
</reference>
<evidence type="ECO:0000256" key="3">
    <source>
        <dbReference type="ARBA" id="ARBA00022980"/>
    </source>
</evidence>
<evidence type="ECO:0000256" key="1">
    <source>
        <dbReference type="ARBA" id="ARBA00009875"/>
    </source>
</evidence>
<dbReference type="Pfam" id="PF12854">
    <property type="entry name" value="PPR_1"/>
    <property type="match status" value="1"/>
</dbReference>
<keyword evidence="3" id="KW-0689">Ribosomal protein</keyword>
<keyword evidence="7" id="KW-1185">Reference proteome</keyword>
<dbReference type="Gene3D" id="6.20.370.70">
    <property type="match status" value="1"/>
</dbReference>
<dbReference type="EMBL" id="JBBPBN010000048">
    <property type="protein sequence ID" value="KAK8993923.1"/>
    <property type="molecule type" value="Genomic_DNA"/>
</dbReference>
<dbReference type="PROSITE" id="PS51375">
    <property type="entry name" value="PPR"/>
    <property type="match status" value="6"/>
</dbReference>
<accession>A0ABR2PZR0</accession>
<evidence type="ECO:0000313" key="7">
    <source>
        <dbReference type="Proteomes" id="UP001396334"/>
    </source>
</evidence>
<gene>
    <name evidence="6" type="ORF">V6N11_008136</name>
</gene>
<proteinExistence type="inferred from homology"/>
<protein>
    <recommendedName>
        <fullName evidence="8">60S ribosomal protein L34</fullName>
    </recommendedName>
</protein>
<dbReference type="PROSITE" id="PS01145">
    <property type="entry name" value="RIBOSOMAL_L34E"/>
    <property type="match status" value="1"/>
</dbReference>
<comment type="similarity">
    <text evidence="1">Belongs to the eukaryotic ribosomal protein eL34 family.</text>
</comment>
<dbReference type="Pfam" id="PF20431">
    <property type="entry name" value="E_motif"/>
    <property type="match status" value="1"/>
</dbReference>
<evidence type="ECO:0000256" key="4">
    <source>
        <dbReference type="ARBA" id="ARBA00023274"/>
    </source>
</evidence>
<dbReference type="InterPro" id="IPR046960">
    <property type="entry name" value="PPR_At4g14850-like_plant"/>
</dbReference>
<dbReference type="PRINTS" id="PR01250">
    <property type="entry name" value="RIBOSOMALL34"/>
</dbReference>
<dbReference type="Pfam" id="PF01535">
    <property type="entry name" value="PPR"/>
    <property type="match status" value="5"/>
</dbReference>
<dbReference type="Proteomes" id="UP001396334">
    <property type="component" value="Unassembled WGS sequence"/>
</dbReference>